<feature type="region of interest" description="Disordered" evidence="1">
    <location>
        <begin position="54"/>
        <end position="93"/>
    </location>
</feature>
<gene>
    <name evidence="2" type="ORF">GV789_11700</name>
    <name evidence="3" type="ORF">GV794_01195</name>
</gene>
<keyword evidence="5" id="KW-1185">Reference proteome</keyword>
<reference evidence="4 5" key="1">
    <citation type="submission" date="2020-01" db="EMBL/GenBank/DDBJ databases">
        <title>Genetics and antimicrobial susceptibilities of Nocardia species isolated from the soil; a comparison with species isolated from humans.</title>
        <authorList>
            <person name="Carrasco G."/>
            <person name="Monzon S."/>
            <person name="Sansegundo M."/>
            <person name="Garcia E."/>
            <person name="Garrido N."/>
            <person name="Medina M.J."/>
            <person name="Villalon P."/>
            <person name="Ramirez-Arocha A.C."/>
            <person name="Jimenez P."/>
            <person name="Cuesta I."/>
            <person name="Valdezate S."/>
        </authorList>
    </citation>
    <scope>NUCLEOTIDE SEQUENCE [LARGE SCALE GENOMIC DNA]</scope>
    <source>
        <strain evidence="2 4">CNM20110639</strain>
        <strain evidence="3 5">CNM20110649</strain>
    </source>
</reference>
<dbReference type="EMBL" id="JAAGUX010000002">
    <property type="protein sequence ID" value="NEW54288.1"/>
    <property type="molecule type" value="Genomic_DNA"/>
</dbReference>
<dbReference type="RefSeq" id="WP_163824489.1">
    <property type="nucleotide sequence ID" value="NZ_JAAGUX010000002.1"/>
</dbReference>
<dbReference type="Proteomes" id="UP000470876">
    <property type="component" value="Unassembled WGS sequence"/>
</dbReference>
<comment type="caution">
    <text evidence="2">The sequence shown here is derived from an EMBL/GenBank/DDBJ whole genome shotgun (WGS) entry which is preliminary data.</text>
</comment>
<dbReference type="Proteomes" id="UP000468928">
    <property type="component" value="Unassembled WGS sequence"/>
</dbReference>
<evidence type="ECO:0000256" key="1">
    <source>
        <dbReference type="SAM" id="MobiDB-lite"/>
    </source>
</evidence>
<accession>A0A6P1D3H1</accession>
<sequence length="93" mass="9848">MCDLGHAADPEGIVAGRDNKTPRAIAVYARETMNAPARHAMFEQISVNNQAGGWRKLEGSRRSGPWVGAMEGRGENPRQGGPMSVRAGCSAAV</sequence>
<protein>
    <submittedName>
        <fullName evidence="2">Uncharacterized protein</fullName>
    </submittedName>
</protein>
<name>A0A6P1D3H1_9NOCA</name>
<dbReference type="AlphaFoldDB" id="A0A6P1D3H1"/>
<evidence type="ECO:0000313" key="3">
    <source>
        <dbReference type="EMBL" id="NEW54288.1"/>
    </source>
</evidence>
<organism evidence="2 4">
    <name type="scientific">Nocardia cyriacigeorgica</name>
    <dbReference type="NCBI Taxonomy" id="135487"/>
    <lineage>
        <taxon>Bacteria</taxon>
        <taxon>Bacillati</taxon>
        <taxon>Actinomycetota</taxon>
        <taxon>Actinomycetes</taxon>
        <taxon>Mycobacteriales</taxon>
        <taxon>Nocardiaceae</taxon>
        <taxon>Nocardia</taxon>
    </lineage>
</organism>
<evidence type="ECO:0000313" key="5">
    <source>
        <dbReference type="Proteomes" id="UP000470876"/>
    </source>
</evidence>
<evidence type="ECO:0000313" key="2">
    <source>
        <dbReference type="EMBL" id="NEW45116.1"/>
    </source>
</evidence>
<dbReference type="EMBL" id="JAAGUZ010000026">
    <property type="protein sequence ID" value="NEW45116.1"/>
    <property type="molecule type" value="Genomic_DNA"/>
</dbReference>
<evidence type="ECO:0000313" key="4">
    <source>
        <dbReference type="Proteomes" id="UP000468928"/>
    </source>
</evidence>
<proteinExistence type="predicted"/>